<evidence type="ECO:0000256" key="1">
    <source>
        <dbReference type="SAM" id="MobiDB-lite"/>
    </source>
</evidence>
<keyword evidence="4" id="KW-1185">Reference proteome</keyword>
<dbReference type="EMBL" id="JAFMOF010000001">
    <property type="protein sequence ID" value="MBO0652257.1"/>
    <property type="molecule type" value="Genomic_DNA"/>
</dbReference>
<evidence type="ECO:0000256" key="2">
    <source>
        <dbReference type="SAM" id="SignalP"/>
    </source>
</evidence>
<feature type="signal peptide" evidence="2">
    <location>
        <begin position="1"/>
        <end position="33"/>
    </location>
</feature>
<evidence type="ECO:0000313" key="3">
    <source>
        <dbReference type="EMBL" id="MBO0652257.1"/>
    </source>
</evidence>
<dbReference type="InterPro" id="IPR006311">
    <property type="entry name" value="TAT_signal"/>
</dbReference>
<comment type="caution">
    <text evidence="3">The sequence shown here is derived from an EMBL/GenBank/DDBJ whole genome shotgun (WGS) entry which is preliminary data.</text>
</comment>
<organism evidence="3 4">
    <name type="scientific">Streptomyces triculaminicus</name>
    <dbReference type="NCBI Taxonomy" id="2816232"/>
    <lineage>
        <taxon>Bacteria</taxon>
        <taxon>Bacillati</taxon>
        <taxon>Actinomycetota</taxon>
        <taxon>Actinomycetes</taxon>
        <taxon>Kitasatosporales</taxon>
        <taxon>Streptomycetaceae</taxon>
        <taxon>Streptomyces</taxon>
    </lineage>
</organism>
<name>A0A939JP25_9ACTN</name>
<evidence type="ECO:0000313" key="4">
    <source>
        <dbReference type="Proteomes" id="UP000664781"/>
    </source>
</evidence>
<dbReference type="RefSeq" id="WP_207246728.1">
    <property type="nucleotide sequence ID" value="NZ_JAFMOF010000001.1"/>
</dbReference>
<dbReference type="Proteomes" id="UP000664781">
    <property type="component" value="Unassembled WGS sequence"/>
</dbReference>
<accession>A0A939JP25</accession>
<reference evidence="3" key="1">
    <citation type="submission" date="2021-03" db="EMBL/GenBank/DDBJ databases">
        <title>Streptomyces strains.</title>
        <authorList>
            <person name="Lund M.B."/>
            <person name="Toerring T."/>
        </authorList>
    </citation>
    <scope>NUCLEOTIDE SEQUENCE</scope>
    <source>
        <strain evidence="3">JCM 4242</strain>
    </source>
</reference>
<keyword evidence="2" id="KW-0732">Signal</keyword>
<proteinExistence type="predicted"/>
<dbReference type="AlphaFoldDB" id="A0A939JP25"/>
<gene>
    <name evidence="3" type="ORF">J1792_05485</name>
</gene>
<dbReference type="PROSITE" id="PS51318">
    <property type="entry name" value="TAT"/>
    <property type="match status" value="1"/>
</dbReference>
<protein>
    <recommendedName>
        <fullName evidence="5">Secreted protein</fullName>
    </recommendedName>
</protein>
<feature type="chain" id="PRO_5037415327" description="Secreted protein" evidence="2">
    <location>
        <begin position="34"/>
        <end position="215"/>
    </location>
</feature>
<sequence>MKPAKSRTSRHFLRLGLLAAGLAAVATAGPAQAAEAVAIAHDGVRTTADHRHHTQFRDSFSVRQLGTVAAARVDNRAVARSAGCTADDACRSVALSFQIITLSGEHVRLAAVNNGRAINDHCTGCQTLAGAYQFVLSTPKATRLTPAAQRRLADIHRRLDALGASRLPAADLRKKADALAAEVTSVLAAPSSTTADHSARPTVKVHRQLDGWPGR</sequence>
<evidence type="ECO:0008006" key="5">
    <source>
        <dbReference type="Google" id="ProtNLM"/>
    </source>
</evidence>
<feature type="region of interest" description="Disordered" evidence="1">
    <location>
        <begin position="192"/>
        <end position="215"/>
    </location>
</feature>